<name>A0ABS4U0H7_9PSEU</name>
<dbReference type="EMBL" id="JAGINW010000001">
    <property type="protein sequence ID" value="MBP2330151.1"/>
    <property type="molecule type" value="Genomic_DNA"/>
</dbReference>
<gene>
    <name evidence="2" type="ORF">JOF56_010536</name>
</gene>
<dbReference type="RefSeq" id="WP_209646803.1">
    <property type="nucleotide sequence ID" value="NZ_JAGINW010000001.1"/>
</dbReference>
<evidence type="ECO:0000256" key="1">
    <source>
        <dbReference type="SAM" id="SignalP"/>
    </source>
</evidence>
<protein>
    <submittedName>
        <fullName evidence="2">Uncharacterized protein</fullName>
    </submittedName>
</protein>
<evidence type="ECO:0000313" key="3">
    <source>
        <dbReference type="Proteomes" id="UP001519332"/>
    </source>
</evidence>
<feature type="signal peptide" evidence="1">
    <location>
        <begin position="1"/>
        <end position="20"/>
    </location>
</feature>
<feature type="chain" id="PRO_5046228729" evidence="1">
    <location>
        <begin position="21"/>
        <end position="211"/>
    </location>
</feature>
<keyword evidence="1" id="KW-0732">Signal</keyword>
<reference evidence="2 3" key="1">
    <citation type="submission" date="2021-03" db="EMBL/GenBank/DDBJ databases">
        <title>Sequencing the genomes of 1000 actinobacteria strains.</title>
        <authorList>
            <person name="Klenk H.-P."/>
        </authorList>
    </citation>
    <scope>NUCLEOTIDE SEQUENCE [LARGE SCALE GENOMIC DNA]</scope>
    <source>
        <strain evidence="2 3">DSM 46670</strain>
    </source>
</reference>
<comment type="caution">
    <text evidence="2">The sequence shown here is derived from an EMBL/GenBank/DDBJ whole genome shotgun (WGS) entry which is preliminary data.</text>
</comment>
<evidence type="ECO:0000313" key="2">
    <source>
        <dbReference type="EMBL" id="MBP2330151.1"/>
    </source>
</evidence>
<accession>A0ABS4U0H7</accession>
<organism evidence="2 3">
    <name type="scientific">Kibdelosporangium banguiense</name>
    <dbReference type="NCBI Taxonomy" id="1365924"/>
    <lineage>
        <taxon>Bacteria</taxon>
        <taxon>Bacillati</taxon>
        <taxon>Actinomycetota</taxon>
        <taxon>Actinomycetes</taxon>
        <taxon>Pseudonocardiales</taxon>
        <taxon>Pseudonocardiaceae</taxon>
        <taxon>Kibdelosporangium</taxon>
    </lineage>
</organism>
<dbReference type="Proteomes" id="UP001519332">
    <property type="component" value="Unassembled WGS sequence"/>
</dbReference>
<keyword evidence="3" id="KW-1185">Reference proteome</keyword>
<proteinExistence type="predicted"/>
<sequence>MAFGISVAAMAVVGVPQASAAPVGPLAAAQFGIWHKDQGDNGQCGFEYGDPKPHEWKDVGEWTTAMVVDTDSRPGGCELKFGLNNADGSLNGLVLSYWFIPGNTGQCGGTASNVPIPYFPFAFQYFFMDPIIVNSDNRVGGCELTLAISGRNDIALDVLWEFNGDGGQCPGADPRGSNQHRTIDSTQGLSVFFETDDRGGACFLSFRLRHK</sequence>